<evidence type="ECO:0000313" key="3">
    <source>
        <dbReference type="Proteomes" id="UP000006049"/>
    </source>
</evidence>
<dbReference type="Gene3D" id="2.60.40.10">
    <property type="entry name" value="Immunoglobulins"/>
    <property type="match status" value="1"/>
</dbReference>
<dbReference type="Proteomes" id="UP000006049">
    <property type="component" value="Chromosome"/>
</dbReference>
<gene>
    <name evidence="2" type="ordered locus">Aeqsu_0381</name>
</gene>
<keyword evidence="1" id="KW-0732">Signal</keyword>
<accession>I3YSC6</accession>
<dbReference type="STRING" id="746697.Aeqsu_0381"/>
<evidence type="ECO:0000256" key="1">
    <source>
        <dbReference type="SAM" id="SignalP"/>
    </source>
</evidence>
<organism evidence="2 3">
    <name type="scientific">Aequorivita sublithincola (strain DSM 14238 / LMG 21431 / ACAM 643 / 9-3)</name>
    <dbReference type="NCBI Taxonomy" id="746697"/>
    <lineage>
        <taxon>Bacteria</taxon>
        <taxon>Pseudomonadati</taxon>
        <taxon>Bacteroidota</taxon>
        <taxon>Flavobacteriia</taxon>
        <taxon>Flavobacteriales</taxon>
        <taxon>Flavobacteriaceae</taxon>
        <taxon>Aequorivita</taxon>
    </lineage>
</organism>
<dbReference type="KEGG" id="asl:Aeqsu_0381"/>
<dbReference type="HOGENOM" id="CLU_093843_0_0_10"/>
<proteinExistence type="predicted"/>
<dbReference type="EMBL" id="CP003280">
    <property type="protein sequence ID" value="AFL79894.1"/>
    <property type="molecule type" value="Genomic_DNA"/>
</dbReference>
<evidence type="ECO:0000313" key="2">
    <source>
        <dbReference type="EMBL" id="AFL79894.1"/>
    </source>
</evidence>
<dbReference type="AlphaFoldDB" id="I3YSC6"/>
<feature type="chain" id="PRO_5003683484" evidence="1">
    <location>
        <begin position="23"/>
        <end position="262"/>
    </location>
</feature>
<dbReference type="RefSeq" id="WP_014781152.1">
    <property type="nucleotide sequence ID" value="NC_018013.1"/>
</dbReference>
<name>I3YSC6_AEQSU</name>
<sequence>MEKFLLLRLACILLLLPSMVNAQEYAVFKTTGTPNLSEGSNTLPISKGILLKTGKVELKNDDTLILINNFGEVFEIDSPGSYAVIDFENHKKESSKENFSSQYFSYVWKQINKKEATQNHTGNVYRDALIDVLVTPLDSTSIFKNDVTFSWQSNKKDEQYYFFLKNNETNTVSKIKVGCNSLTLYVGSNLLEKGNTYYWGVATTEYPDFTRIKMNQLNYLNSEQFETKKEEFNELTESLTEIGLTKTEISEQLCQYNKFCLN</sequence>
<dbReference type="InterPro" id="IPR013783">
    <property type="entry name" value="Ig-like_fold"/>
</dbReference>
<dbReference type="eggNOG" id="ENOG50336WI">
    <property type="taxonomic scope" value="Bacteria"/>
</dbReference>
<dbReference type="OrthoDB" id="1177628at2"/>
<reference evidence="2 3" key="1">
    <citation type="submission" date="2012-06" db="EMBL/GenBank/DDBJ databases">
        <title>The complete genome of Aequorivita sublithincola DSM 14238.</title>
        <authorList>
            <consortium name="US DOE Joint Genome Institute (JGI-PGF)"/>
            <person name="Lucas S."/>
            <person name="Copeland A."/>
            <person name="Lapidus A."/>
            <person name="Goodwin L."/>
            <person name="Pitluck S."/>
            <person name="Peters L."/>
            <person name="Munk A.C.C."/>
            <person name="Kyrpides N."/>
            <person name="Mavromatis K."/>
            <person name="Pagani I."/>
            <person name="Ivanova N."/>
            <person name="Ovchinnikova G."/>
            <person name="Zeytun A."/>
            <person name="Detter J.C."/>
            <person name="Han C."/>
            <person name="Land M."/>
            <person name="Hauser L."/>
            <person name="Markowitz V."/>
            <person name="Cheng J.-F."/>
            <person name="Hugenholtz P."/>
            <person name="Woyke T."/>
            <person name="Wu D."/>
            <person name="Tindall B."/>
            <person name="Faehnrich R."/>
            <person name="Brambilla E."/>
            <person name="Klenk H.-P."/>
            <person name="Eisen J.A."/>
        </authorList>
    </citation>
    <scope>NUCLEOTIDE SEQUENCE [LARGE SCALE GENOMIC DNA]</scope>
    <source>
        <strain evidence="3">DSM 14238 / LMG 21431 / ACAM 643 / 9-3</strain>
    </source>
</reference>
<protein>
    <submittedName>
        <fullName evidence="2">Uncharacterized protein</fullName>
    </submittedName>
</protein>
<keyword evidence="3" id="KW-1185">Reference proteome</keyword>
<feature type="signal peptide" evidence="1">
    <location>
        <begin position="1"/>
        <end position="22"/>
    </location>
</feature>